<dbReference type="InterPro" id="IPR052527">
    <property type="entry name" value="Metal_cation-efflux_comp"/>
</dbReference>
<protein>
    <submittedName>
        <fullName evidence="6">Isoprenylcysteine carboxylmethyltransferase family protein</fullName>
        <ecNumber evidence="6">2.1.1.100</ecNumber>
        <ecNumber evidence="6">2.1.1.334</ecNumber>
    </submittedName>
</protein>
<evidence type="ECO:0000256" key="3">
    <source>
        <dbReference type="ARBA" id="ARBA00022989"/>
    </source>
</evidence>
<dbReference type="GO" id="GO:0032259">
    <property type="term" value="P:methylation"/>
    <property type="evidence" value="ECO:0007669"/>
    <property type="project" value="UniProtKB-KW"/>
</dbReference>
<keyword evidence="2 5" id="KW-0812">Transmembrane</keyword>
<keyword evidence="4 5" id="KW-0472">Membrane</keyword>
<comment type="subcellular location">
    <subcellularLocation>
        <location evidence="1">Endomembrane system</location>
        <topology evidence="1">Multi-pass membrane protein</topology>
    </subcellularLocation>
</comment>
<keyword evidence="6" id="KW-0808">Transferase</keyword>
<keyword evidence="7" id="KW-1185">Reference proteome</keyword>
<accession>A0ABT7PLP4</accession>
<evidence type="ECO:0000313" key="7">
    <source>
        <dbReference type="Proteomes" id="UP001239462"/>
    </source>
</evidence>
<evidence type="ECO:0000256" key="2">
    <source>
        <dbReference type="ARBA" id="ARBA00022692"/>
    </source>
</evidence>
<organism evidence="6 7">
    <name type="scientific">Roseiconus lacunae</name>
    <dbReference type="NCBI Taxonomy" id="2605694"/>
    <lineage>
        <taxon>Bacteria</taxon>
        <taxon>Pseudomonadati</taxon>
        <taxon>Planctomycetota</taxon>
        <taxon>Planctomycetia</taxon>
        <taxon>Pirellulales</taxon>
        <taxon>Pirellulaceae</taxon>
        <taxon>Roseiconus</taxon>
    </lineage>
</organism>
<dbReference type="Gene3D" id="1.20.120.1630">
    <property type="match status" value="1"/>
</dbReference>
<feature type="transmembrane region" description="Helical" evidence="5">
    <location>
        <begin position="37"/>
        <end position="56"/>
    </location>
</feature>
<comment type="caution">
    <text evidence="6">The sequence shown here is derived from an EMBL/GenBank/DDBJ whole genome shotgun (WGS) entry which is preliminary data.</text>
</comment>
<dbReference type="GO" id="GO:0004671">
    <property type="term" value="F:protein C-terminal S-isoprenylcysteine carboxyl O-methyltransferase activity"/>
    <property type="evidence" value="ECO:0007669"/>
    <property type="project" value="UniProtKB-EC"/>
</dbReference>
<dbReference type="EMBL" id="JASZZN010000012">
    <property type="protein sequence ID" value="MDM4017201.1"/>
    <property type="molecule type" value="Genomic_DNA"/>
</dbReference>
<name>A0ABT7PLP4_9BACT</name>
<keyword evidence="6" id="KW-0489">Methyltransferase</keyword>
<proteinExistence type="predicted"/>
<dbReference type="Pfam" id="PF04191">
    <property type="entry name" value="PEMT"/>
    <property type="match status" value="1"/>
</dbReference>
<gene>
    <name evidence="6" type="ORF">QTN89_17275</name>
</gene>
<evidence type="ECO:0000256" key="5">
    <source>
        <dbReference type="SAM" id="Phobius"/>
    </source>
</evidence>
<dbReference type="RefSeq" id="WP_149499785.1">
    <property type="nucleotide sequence ID" value="NZ_CP141221.1"/>
</dbReference>
<keyword evidence="3 5" id="KW-1133">Transmembrane helix</keyword>
<dbReference type="PANTHER" id="PTHR43847:SF1">
    <property type="entry name" value="BLL3993 PROTEIN"/>
    <property type="match status" value="1"/>
</dbReference>
<dbReference type="EC" id="2.1.1.334" evidence="6"/>
<sequence length="156" mass="17792">MNAERKREFGDNHPIAIVLQFVFSAALVLTIQWTPFPWIAILAGTPGAVLAIAAWFQIGLRNIRVAPAVTPSTKLTTSGPYRIVRHPMYTGLLWFTAATLGAPLDQMRLLMWIGLLFVLNKKSLIEERSLRQHFDQYADYQNRVGRLFPKLTTWLR</sequence>
<dbReference type="InterPro" id="IPR007318">
    <property type="entry name" value="Phopholipid_MeTrfase"/>
</dbReference>
<evidence type="ECO:0000256" key="4">
    <source>
        <dbReference type="ARBA" id="ARBA00023136"/>
    </source>
</evidence>
<evidence type="ECO:0000313" key="6">
    <source>
        <dbReference type="EMBL" id="MDM4017201.1"/>
    </source>
</evidence>
<dbReference type="PANTHER" id="PTHR43847">
    <property type="entry name" value="BLL3993 PROTEIN"/>
    <property type="match status" value="1"/>
</dbReference>
<feature type="transmembrane region" description="Helical" evidence="5">
    <location>
        <begin position="12"/>
        <end position="31"/>
    </location>
</feature>
<dbReference type="Proteomes" id="UP001239462">
    <property type="component" value="Unassembled WGS sequence"/>
</dbReference>
<reference evidence="6 7" key="1">
    <citation type="submission" date="2023-06" db="EMBL/GenBank/DDBJ databases">
        <title>Roseiconus lacunae JC819 isolated from Gulf of Mannar region, Tamil Nadu.</title>
        <authorList>
            <person name="Pk S."/>
            <person name="Ch S."/>
            <person name="Ch V.R."/>
        </authorList>
    </citation>
    <scope>NUCLEOTIDE SEQUENCE [LARGE SCALE GENOMIC DNA]</scope>
    <source>
        <strain evidence="6 7">JC819</strain>
    </source>
</reference>
<dbReference type="EC" id="2.1.1.100" evidence="6"/>
<evidence type="ECO:0000256" key="1">
    <source>
        <dbReference type="ARBA" id="ARBA00004127"/>
    </source>
</evidence>